<evidence type="ECO:0000256" key="1">
    <source>
        <dbReference type="ARBA" id="ARBA00004613"/>
    </source>
</evidence>
<dbReference type="GO" id="GO:0007608">
    <property type="term" value="P:sensory perception of smell"/>
    <property type="evidence" value="ECO:0007669"/>
    <property type="project" value="UniProtKB-ARBA"/>
</dbReference>
<dbReference type="InterPro" id="IPR036728">
    <property type="entry name" value="PBP_GOBP_sf"/>
</dbReference>
<dbReference type="RefSeq" id="XP_034238292.1">
    <property type="nucleotide sequence ID" value="XM_034382401.1"/>
</dbReference>
<reference evidence="6" key="1">
    <citation type="submission" date="2025-08" db="UniProtKB">
        <authorList>
            <consortium name="RefSeq"/>
        </authorList>
    </citation>
    <scope>IDENTIFICATION</scope>
    <source>
        <tissue evidence="6">Total insect</tissue>
    </source>
</reference>
<accession>A0A6P8YVX5</accession>
<dbReference type="KEGG" id="tpal:117643476"/>
<dbReference type="GO" id="GO:0005576">
    <property type="term" value="C:extracellular region"/>
    <property type="evidence" value="ECO:0007669"/>
    <property type="project" value="UniProtKB-SubCell"/>
</dbReference>
<protein>
    <submittedName>
        <fullName evidence="6">General odorant-binding protein 83a-like</fullName>
    </submittedName>
</protein>
<dbReference type="InParanoid" id="A0A6P8YVX5"/>
<dbReference type="InterPro" id="IPR006170">
    <property type="entry name" value="PBP/GOBP"/>
</dbReference>
<evidence type="ECO:0000313" key="6">
    <source>
        <dbReference type="RefSeq" id="XP_034238292.1"/>
    </source>
</evidence>
<dbReference type="GeneID" id="117643476"/>
<organism evidence="6">
    <name type="scientific">Thrips palmi</name>
    <name type="common">Melon thrips</name>
    <dbReference type="NCBI Taxonomy" id="161013"/>
    <lineage>
        <taxon>Eukaryota</taxon>
        <taxon>Metazoa</taxon>
        <taxon>Ecdysozoa</taxon>
        <taxon>Arthropoda</taxon>
        <taxon>Hexapoda</taxon>
        <taxon>Insecta</taxon>
        <taxon>Pterygota</taxon>
        <taxon>Neoptera</taxon>
        <taxon>Paraneoptera</taxon>
        <taxon>Thysanoptera</taxon>
        <taxon>Terebrantia</taxon>
        <taxon>Thripoidea</taxon>
        <taxon>Thripidae</taxon>
        <taxon>Thrips</taxon>
    </lineage>
</organism>
<dbReference type="Pfam" id="PF01395">
    <property type="entry name" value="PBP_GOBP"/>
    <property type="match status" value="1"/>
</dbReference>
<dbReference type="OrthoDB" id="5978988at2759"/>
<evidence type="ECO:0000256" key="3">
    <source>
        <dbReference type="ARBA" id="ARBA00022525"/>
    </source>
</evidence>
<feature type="signal peptide" evidence="4">
    <location>
        <begin position="1"/>
        <end position="20"/>
    </location>
</feature>
<dbReference type="SMART" id="SM00708">
    <property type="entry name" value="PhBP"/>
    <property type="match status" value="1"/>
</dbReference>
<dbReference type="FunCoup" id="A0A6P8YVX5">
    <property type="interactions" value="44"/>
</dbReference>
<gene>
    <name evidence="6" type="primary">LOC117643476</name>
</gene>
<comment type="similarity">
    <text evidence="2">Belongs to the PBP/GOBP family.</text>
</comment>
<keyword evidence="3" id="KW-0964">Secreted</keyword>
<evidence type="ECO:0000256" key="4">
    <source>
        <dbReference type="SAM" id="SignalP"/>
    </source>
</evidence>
<dbReference type="Proteomes" id="UP000515158">
    <property type="component" value="Unplaced"/>
</dbReference>
<dbReference type="CDD" id="cd23992">
    <property type="entry name" value="PBP_GOBP"/>
    <property type="match status" value="1"/>
</dbReference>
<dbReference type="AlphaFoldDB" id="A0A6P8YVX5"/>
<feature type="chain" id="PRO_5027739533" evidence="4">
    <location>
        <begin position="21"/>
        <end position="138"/>
    </location>
</feature>
<dbReference type="PANTHER" id="PTHR21364">
    <property type="entry name" value="GENERAL ODORANT-BINDING PROTEIN 19A"/>
    <property type="match status" value="1"/>
</dbReference>
<keyword evidence="4" id="KW-0732">Signal</keyword>
<evidence type="ECO:0000313" key="5">
    <source>
        <dbReference type="Proteomes" id="UP000515158"/>
    </source>
</evidence>
<keyword evidence="5" id="KW-1185">Reference proteome</keyword>
<comment type="subcellular location">
    <subcellularLocation>
        <location evidence="1">Secreted</location>
    </subcellularLocation>
</comment>
<dbReference type="SUPFAM" id="SSF47565">
    <property type="entry name" value="Insect pheromone/odorant-binding proteins"/>
    <property type="match status" value="1"/>
</dbReference>
<name>A0A6P8YVX5_THRPL</name>
<dbReference type="GO" id="GO:0005549">
    <property type="term" value="F:odorant binding"/>
    <property type="evidence" value="ECO:0007669"/>
    <property type="project" value="InterPro"/>
</dbReference>
<dbReference type="Gene3D" id="1.10.238.20">
    <property type="entry name" value="Pheromone/general odorant binding protein domain"/>
    <property type="match status" value="1"/>
</dbReference>
<dbReference type="PANTHER" id="PTHR21364:SF2">
    <property type="entry name" value="GENERAL ODORANT-BINDING PROTEIN 19A"/>
    <property type="match status" value="1"/>
</dbReference>
<evidence type="ECO:0000256" key="2">
    <source>
        <dbReference type="ARBA" id="ARBA00008098"/>
    </source>
</evidence>
<proteinExistence type="inferred from homology"/>
<dbReference type="FunFam" id="1.10.238.20:FF:000001">
    <property type="entry name" value="General odorant-binding protein lush"/>
    <property type="match status" value="1"/>
</dbReference>
<sequence length="138" mass="15037">MKTLLAVAAALLAVSALVTAEVNLSDDQKALLKQLRGSCMEETGVAEATIEACKTGNFADDPKLRCYLKCVYQQMTVMDDDGMVDADMMVTMLPEEIQAKAEPILQVCKAVNGADACENAMQFNKCLYEKAPDYYIVP</sequence>